<evidence type="ECO:0000256" key="5">
    <source>
        <dbReference type="ARBA" id="ARBA00023159"/>
    </source>
</evidence>
<dbReference type="SUPFAM" id="SSF46689">
    <property type="entry name" value="Homeodomain-like"/>
    <property type="match status" value="1"/>
</dbReference>
<dbReference type="PANTHER" id="PTHR32071:SF117">
    <property type="entry name" value="PTS-DEPENDENT DIHYDROXYACETONE KINASE OPERON REGULATORY PROTEIN-RELATED"/>
    <property type="match status" value="1"/>
</dbReference>
<dbReference type="InterPro" id="IPR025944">
    <property type="entry name" value="Sigma_54_int_dom_CS"/>
</dbReference>
<dbReference type="SMART" id="SM00065">
    <property type="entry name" value="GAF"/>
    <property type="match status" value="1"/>
</dbReference>
<dbReference type="AlphaFoldDB" id="A0A5C6B7H9"/>
<keyword evidence="1" id="KW-0547">Nucleotide-binding</keyword>
<keyword evidence="2" id="KW-0067">ATP-binding</keyword>
<dbReference type="Pfam" id="PF25601">
    <property type="entry name" value="AAA_lid_14"/>
    <property type="match status" value="1"/>
</dbReference>
<dbReference type="PROSITE" id="PS50045">
    <property type="entry name" value="SIGMA54_INTERACT_4"/>
    <property type="match status" value="1"/>
</dbReference>
<evidence type="ECO:0000259" key="7">
    <source>
        <dbReference type="PROSITE" id="PS50045"/>
    </source>
</evidence>
<evidence type="ECO:0000256" key="1">
    <source>
        <dbReference type="ARBA" id="ARBA00022741"/>
    </source>
</evidence>
<keyword evidence="9" id="KW-1185">Reference proteome</keyword>
<dbReference type="GO" id="GO:0006355">
    <property type="term" value="P:regulation of DNA-templated transcription"/>
    <property type="evidence" value="ECO:0007669"/>
    <property type="project" value="InterPro"/>
</dbReference>
<dbReference type="Gene3D" id="1.10.8.60">
    <property type="match status" value="1"/>
</dbReference>
<dbReference type="InterPro" id="IPR003018">
    <property type="entry name" value="GAF"/>
</dbReference>
<dbReference type="Gene3D" id="3.40.50.300">
    <property type="entry name" value="P-loop containing nucleotide triphosphate hydrolases"/>
    <property type="match status" value="1"/>
</dbReference>
<dbReference type="PROSITE" id="PS00676">
    <property type="entry name" value="SIGMA54_INTERACT_2"/>
    <property type="match status" value="1"/>
</dbReference>
<dbReference type="CDD" id="cd00009">
    <property type="entry name" value="AAA"/>
    <property type="match status" value="1"/>
</dbReference>
<evidence type="ECO:0000313" key="8">
    <source>
        <dbReference type="EMBL" id="TWU07256.1"/>
    </source>
</evidence>
<protein>
    <submittedName>
        <fullName evidence="8">Formate hydrogenlyase transcriptional activator</fullName>
    </submittedName>
</protein>
<dbReference type="InterPro" id="IPR002078">
    <property type="entry name" value="Sigma_54_int"/>
</dbReference>
<accession>A0A5C6B7H9</accession>
<dbReference type="Proteomes" id="UP000320735">
    <property type="component" value="Unassembled WGS sequence"/>
</dbReference>
<dbReference type="Pfam" id="PF01590">
    <property type="entry name" value="GAF"/>
    <property type="match status" value="1"/>
</dbReference>
<dbReference type="GO" id="GO:0003677">
    <property type="term" value="F:DNA binding"/>
    <property type="evidence" value="ECO:0007669"/>
    <property type="project" value="UniProtKB-KW"/>
</dbReference>
<keyword evidence="6" id="KW-0804">Transcription</keyword>
<dbReference type="SUPFAM" id="SSF55781">
    <property type="entry name" value="GAF domain-like"/>
    <property type="match status" value="1"/>
</dbReference>
<dbReference type="GO" id="GO:0005524">
    <property type="term" value="F:ATP binding"/>
    <property type="evidence" value="ECO:0007669"/>
    <property type="project" value="UniProtKB-KW"/>
</dbReference>
<keyword evidence="8" id="KW-0456">Lyase</keyword>
<keyword evidence="3" id="KW-0805">Transcription regulation</keyword>
<dbReference type="InterPro" id="IPR058031">
    <property type="entry name" value="AAA_lid_NorR"/>
</dbReference>
<evidence type="ECO:0000256" key="3">
    <source>
        <dbReference type="ARBA" id="ARBA00023015"/>
    </source>
</evidence>
<dbReference type="InterPro" id="IPR003593">
    <property type="entry name" value="AAA+_ATPase"/>
</dbReference>
<comment type="caution">
    <text evidence="8">The sequence shown here is derived from an EMBL/GenBank/DDBJ whole genome shotgun (WGS) entry which is preliminary data.</text>
</comment>
<sequence length="544" mass="60574">MHNTRMQDPSCPDHDLDSLKCLLLELARQRSVEDLLPLIVTRLCDLNGAALARIWTINPGDICDTCPMRQECPDQTRCLHLVASAGRSLDGTEDWSGLNGGYRRFPLGVRKVGRIAVTGEQLELTILKPDGEWIADPQWAVRENIRGIIGHPLSFQQEILGVLFVFLRQPPSEEAVTWLRMIADHAGAAIANARAFEQIEHLRSQLELENEYLRDEVKAATGSPGGVIGQSPGLRKILEQVALVAATEATVLITGESGVGKELIARAIHEQSPRSRGPMIKVNCASIPRDLFESEFFGHIEGAFTGAVRDRMGRFELADGGTLFLDEVGEIPLEMQSKLLRVLQEGTYERIGEEQTRHADVRIIAATNRDLQQEVAAKRFRQDLYYRLSVFPIDVIPLRQRKEDIPELAATFLETQSRKLGLAVPPLKKKHIRDLQAYDWPGNVRELQNVIERAVIRARTGLLRFDLPTTATTLSPVDVDSATETHEPLTDREMKQLERSNLRAVLELTGGKIYGTGGAAEYLGVHPATLSSRLKALDVKRPSR</sequence>
<dbReference type="InterPro" id="IPR025943">
    <property type="entry name" value="Sigma_54_int_dom_ATP-bd_2"/>
</dbReference>
<evidence type="ECO:0000256" key="2">
    <source>
        <dbReference type="ARBA" id="ARBA00022840"/>
    </source>
</evidence>
<keyword evidence="4" id="KW-0238">DNA-binding</keyword>
<dbReference type="RefSeq" id="WP_231963211.1">
    <property type="nucleotide sequence ID" value="NZ_SJPP01000003.1"/>
</dbReference>
<evidence type="ECO:0000256" key="6">
    <source>
        <dbReference type="ARBA" id="ARBA00023163"/>
    </source>
</evidence>
<dbReference type="Gene3D" id="3.30.450.40">
    <property type="match status" value="1"/>
</dbReference>
<gene>
    <name evidence="8" type="primary">fhlA</name>
    <name evidence="8" type="ORF">CA54_56610</name>
</gene>
<keyword evidence="5" id="KW-0010">Activator</keyword>
<reference evidence="8 9" key="1">
    <citation type="submission" date="2019-02" db="EMBL/GenBank/DDBJ databases">
        <title>Deep-cultivation of Planctomycetes and their phenomic and genomic characterization uncovers novel biology.</title>
        <authorList>
            <person name="Wiegand S."/>
            <person name="Jogler M."/>
            <person name="Boedeker C."/>
            <person name="Pinto D."/>
            <person name="Vollmers J."/>
            <person name="Rivas-Marin E."/>
            <person name="Kohn T."/>
            <person name="Peeters S.H."/>
            <person name="Heuer A."/>
            <person name="Rast P."/>
            <person name="Oberbeckmann S."/>
            <person name="Bunk B."/>
            <person name="Jeske O."/>
            <person name="Meyerdierks A."/>
            <person name="Storesund J.E."/>
            <person name="Kallscheuer N."/>
            <person name="Luecker S."/>
            <person name="Lage O.M."/>
            <person name="Pohl T."/>
            <person name="Merkel B.J."/>
            <person name="Hornburger P."/>
            <person name="Mueller R.-W."/>
            <person name="Bruemmer F."/>
            <person name="Labrenz M."/>
            <person name="Spormann A.M."/>
            <person name="Op Den Camp H."/>
            <person name="Overmann J."/>
            <person name="Amann R."/>
            <person name="Jetten M.S.M."/>
            <person name="Mascher T."/>
            <person name="Medema M.H."/>
            <person name="Devos D.P."/>
            <person name="Kaster A.-K."/>
            <person name="Ovreas L."/>
            <person name="Rohde M."/>
            <person name="Galperin M.Y."/>
            <person name="Jogler C."/>
        </authorList>
    </citation>
    <scope>NUCLEOTIDE SEQUENCE [LARGE SCALE GENOMIC DNA]</scope>
    <source>
        <strain evidence="8 9">CA54</strain>
    </source>
</reference>
<dbReference type="SMART" id="SM00382">
    <property type="entry name" value="AAA"/>
    <property type="match status" value="1"/>
</dbReference>
<dbReference type="PROSITE" id="PS00688">
    <property type="entry name" value="SIGMA54_INTERACT_3"/>
    <property type="match status" value="1"/>
</dbReference>
<dbReference type="FunFam" id="3.40.50.300:FF:000006">
    <property type="entry name" value="DNA-binding transcriptional regulator NtrC"/>
    <property type="match status" value="1"/>
</dbReference>
<dbReference type="InterPro" id="IPR027417">
    <property type="entry name" value="P-loop_NTPase"/>
</dbReference>
<dbReference type="Pfam" id="PF00158">
    <property type="entry name" value="Sigma54_activat"/>
    <property type="match status" value="1"/>
</dbReference>
<name>A0A5C6B7H9_9PLAN</name>
<dbReference type="InterPro" id="IPR009057">
    <property type="entry name" value="Homeodomain-like_sf"/>
</dbReference>
<dbReference type="InterPro" id="IPR029016">
    <property type="entry name" value="GAF-like_dom_sf"/>
</dbReference>
<dbReference type="PANTHER" id="PTHR32071">
    <property type="entry name" value="TRANSCRIPTIONAL REGULATORY PROTEIN"/>
    <property type="match status" value="1"/>
</dbReference>
<evidence type="ECO:0000256" key="4">
    <source>
        <dbReference type="ARBA" id="ARBA00023125"/>
    </source>
</evidence>
<dbReference type="InterPro" id="IPR025662">
    <property type="entry name" value="Sigma_54_int_dom_ATP-bd_1"/>
</dbReference>
<evidence type="ECO:0000313" key="9">
    <source>
        <dbReference type="Proteomes" id="UP000320735"/>
    </source>
</evidence>
<proteinExistence type="predicted"/>
<dbReference type="EMBL" id="SJPP01000003">
    <property type="protein sequence ID" value="TWU07256.1"/>
    <property type="molecule type" value="Genomic_DNA"/>
</dbReference>
<dbReference type="PROSITE" id="PS00675">
    <property type="entry name" value="SIGMA54_INTERACT_1"/>
    <property type="match status" value="1"/>
</dbReference>
<dbReference type="GO" id="GO:0016829">
    <property type="term" value="F:lyase activity"/>
    <property type="evidence" value="ECO:0007669"/>
    <property type="project" value="UniProtKB-KW"/>
</dbReference>
<organism evidence="8 9">
    <name type="scientific">Symmachiella macrocystis</name>
    <dbReference type="NCBI Taxonomy" id="2527985"/>
    <lineage>
        <taxon>Bacteria</taxon>
        <taxon>Pseudomonadati</taxon>
        <taxon>Planctomycetota</taxon>
        <taxon>Planctomycetia</taxon>
        <taxon>Planctomycetales</taxon>
        <taxon>Planctomycetaceae</taxon>
        <taxon>Symmachiella</taxon>
    </lineage>
</organism>
<dbReference type="Gene3D" id="1.10.10.60">
    <property type="entry name" value="Homeodomain-like"/>
    <property type="match status" value="1"/>
</dbReference>
<feature type="domain" description="Sigma-54 factor interaction" evidence="7">
    <location>
        <begin position="227"/>
        <end position="456"/>
    </location>
</feature>
<dbReference type="SUPFAM" id="SSF52540">
    <property type="entry name" value="P-loop containing nucleoside triphosphate hydrolases"/>
    <property type="match status" value="1"/>
</dbReference>